<evidence type="ECO:0000256" key="11">
    <source>
        <dbReference type="ARBA" id="ARBA00022692"/>
    </source>
</evidence>
<evidence type="ECO:0000256" key="15">
    <source>
        <dbReference type="ARBA" id="ARBA00023136"/>
    </source>
</evidence>
<feature type="transmembrane region" description="Helical" evidence="19">
    <location>
        <begin position="131"/>
        <end position="149"/>
    </location>
</feature>
<evidence type="ECO:0000256" key="18">
    <source>
        <dbReference type="RuleBase" id="RU003938"/>
    </source>
</evidence>
<evidence type="ECO:0000256" key="8">
    <source>
        <dbReference type="ARBA" id="ARBA00022475"/>
    </source>
</evidence>
<accession>A0A066UIP4</accession>
<keyword evidence="9" id="KW-0444">Lipid biosynthesis</keyword>
<evidence type="ECO:0000256" key="2">
    <source>
        <dbReference type="ARBA" id="ARBA00004651"/>
    </source>
</evidence>
<feature type="transmembrane region" description="Helical" evidence="19">
    <location>
        <begin position="76"/>
        <end position="94"/>
    </location>
</feature>
<evidence type="ECO:0000256" key="16">
    <source>
        <dbReference type="ARBA" id="ARBA00023209"/>
    </source>
</evidence>
<evidence type="ECO:0000256" key="12">
    <source>
        <dbReference type="ARBA" id="ARBA00022695"/>
    </source>
</evidence>
<name>A0A066UIP4_9GAMM</name>
<keyword evidence="16" id="KW-0594">Phospholipid biosynthesis</keyword>
<dbReference type="AlphaFoldDB" id="A0A066UIP4"/>
<evidence type="ECO:0000256" key="4">
    <source>
        <dbReference type="ARBA" id="ARBA00005189"/>
    </source>
</evidence>
<evidence type="ECO:0000256" key="17">
    <source>
        <dbReference type="ARBA" id="ARBA00023264"/>
    </source>
</evidence>
<comment type="catalytic activity">
    <reaction evidence="1 18">
        <text>a 1,2-diacyl-sn-glycero-3-phosphate + CTP + H(+) = a CDP-1,2-diacyl-sn-glycerol + diphosphate</text>
        <dbReference type="Rhea" id="RHEA:16229"/>
        <dbReference type="ChEBI" id="CHEBI:15378"/>
        <dbReference type="ChEBI" id="CHEBI:33019"/>
        <dbReference type="ChEBI" id="CHEBI:37563"/>
        <dbReference type="ChEBI" id="CHEBI:58332"/>
        <dbReference type="ChEBI" id="CHEBI:58608"/>
        <dbReference type="EC" id="2.7.7.41"/>
    </reaction>
</comment>
<dbReference type="GO" id="GO:0004605">
    <property type="term" value="F:phosphatidate cytidylyltransferase activity"/>
    <property type="evidence" value="ECO:0007669"/>
    <property type="project" value="UniProtKB-EC"/>
</dbReference>
<dbReference type="UniPathway" id="UPA00557">
    <property type="reaction ID" value="UER00614"/>
</dbReference>
<evidence type="ECO:0000256" key="3">
    <source>
        <dbReference type="ARBA" id="ARBA00005119"/>
    </source>
</evidence>
<evidence type="ECO:0000256" key="7">
    <source>
        <dbReference type="ARBA" id="ARBA00019373"/>
    </source>
</evidence>
<dbReference type="PANTHER" id="PTHR46382:SF1">
    <property type="entry name" value="PHOSPHATIDATE CYTIDYLYLTRANSFERASE"/>
    <property type="match status" value="1"/>
</dbReference>
<dbReference type="InterPro" id="IPR000374">
    <property type="entry name" value="PC_trans"/>
</dbReference>
<evidence type="ECO:0000256" key="14">
    <source>
        <dbReference type="ARBA" id="ARBA00023098"/>
    </source>
</evidence>
<dbReference type="EMBL" id="AOMT01000005">
    <property type="protein sequence ID" value="KDN25707.1"/>
    <property type="molecule type" value="Genomic_DNA"/>
</dbReference>
<keyword evidence="10 18" id="KW-0808">Transferase</keyword>
<proteinExistence type="inferred from homology"/>
<evidence type="ECO:0000256" key="5">
    <source>
        <dbReference type="ARBA" id="ARBA00010185"/>
    </source>
</evidence>
<dbReference type="RefSeq" id="WP_036362086.1">
    <property type="nucleotide sequence ID" value="NZ_AOMT01000005.1"/>
</dbReference>
<dbReference type="GO" id="GO:0005886">
    <property type="term" value="C:plasma membrane"/>
    <property type="evidence" value="ECO:0007669"/>
    <property type="project" value="UniProtKB-SubCell"/>
</dbReference>
<keyword evidence="15 19" id="KW-0472">Membrane</keyword>
<keyword evidence="17" id="KW-1208">Phospholipid metabolism</keyword>
<dbReference type="PROSITE" id="PS01315">
    <property type="entry name" value="CDS"/>
    <property type="match status" value="1"/>
</dbReference>
<protein>
    <recommendedName>
        <fullName evidence="7 18">Phosphatidate cytidylyltransferase</fullName>
        <ecNumber evidence="6 18">2.7.7.41</ecNumber>
    </recommendedName>
</protein>
<comment type="pathway">
    <text evidence="4">Lipid metabolism.</text>
</comment>
<dbReference type="Pfam" id="PF01148">
    <property type="entry name" value="CTP_transf_1"/>
    <property type="match status" value="1"/>
</dbReference>
<dbReference type="PANTHER" id="PTHR46382">
    <property type="entry name" value="PHOSPHATIDATE CYTIDYLYLTRANSFERASE"/>
    <property type="match status" value="1"/>
</dbReference>
<dbReference type="Proteomes" id="UP000035860">
    <property type="component" value="Unassembled WGS sequence"/>
</dbReference>
<dbReference type="eggNOG" id="COG0575">
    <property type="taxonomic scope" value="Bacteria"/>
</dbReference>
<dbReference type="GO" id="GO:0016024">
    <property type="term" value="P:CDP-diacylglycerol biosynthetic process"/>
    <property type="evidence" value="ECO:0007669"/>
    <property type="project" value="UniProtKB-UniPathway"/>
</dbReference>
<keyword evidence="14" id="KW-0443">Lipid metabolism</keyword>
<dbReference type="OrthoDB" id="9799199at2"/>
<keyword evidence="12 18" id="KW-0548">Nucleotidyltransferase</keyword>
<comment type="caution">
    <text evidence="20">The sequence shown here is derived from an EMBL/GenBank/DDBJ whole genome shotgun (WGS) entry which is preliminary data.</text>
</comment>
<comment type="similarity">
    <text evidence="5 18">Belongs to the CDS family.</text>
</comment>
<gene>
    <name evidence="20" type="ORF">MBO_00885</name>
</gene>
<feature type="transmembrane region" description="Helical" evidence="19">
    <location>
        <begin position="52"/>
        <end position="70"/>
    </location>
</feature>
<feature type="transmembrane region" description="Helical" evidence="19">
    <location>
        <begin position="12"/>
        <end position="40"/>
    </location>
</feature>
<evidence type="ECO:0000256" key="6">
    <source>
        <dbReference type="ARBA" id="ARBA00012487"/>
    </source>
</evidence>
<keyword evidence="11 18" id="KW-0812">Transmembrane</keyword>
<evidence type="ECO:0000313" key="21">
    <source>
        <dbReference type="Proteomes" id="UP000035860"/>
    </source>
</evidence>
<evidence type="ECO:0000256" key="10">
    <source>
        <dbReference type="ARBA" id="ARBA00022679"/>
    </source>
</evidence>
<evidence type="ECO:0000256" key="19">
    <source>
        <dbReference type="SAM" id="Phobius"/>
    </source>
</evidence>
<keyword evidence="8" id="KW-1003">Cell membrane</keyword>
<organism evidence="20 21">
    <name type="scientific">Moraxella bovoculi 237</name>
    <dbReference type="NCBI Taxonomy" id="743974"/>
    <lineage>
        <taxon>Bacteria</taxon>
        <taxon>Pseudomonadati</taxon>
        <taxon>Pseudomonadota</taxon>
        <taxon>Gammaproteobacteria</taxon>
        <taxon>Moraxellales</taxon>
        <taxon>Moraxellaceae</taxon>
        <taxon>Moraxella</taxon>
    </lineage>
</organism>
<comment type="subcellular location">
    <subcellularLocation>
        <location evidence="2">Cell membrane</location>
        <topology evidence="2">Multi-pass membrane protein</topology>
    </subcellularLocation>
</comment>
<evidence type="ECO:0000313" key="20">
    <source>
        <dbReference type="EMBL" id="KDN25707.1"/>
    </source>
</evidence>
<evidence type="ECO:0000256" key="13">
    <source>
        <dbReference type="ARBA" id="ARBA00022989"/>
    </source>
</evidence>
<dbReference type="EC" id="2.7.7.41" evidence="6 18"/>
<evidence type="ECO:0000256" key="9">
    <source>
        <dbReference type="ARBA" id="ARBA00022516"/>
    </source>
</evidence>
<keyword evidence="21" id="KW-1185">Reference proteome</keyword>
<feature type="transmembrane region" description="Helical" evidence="19">
    <location>
        <begin position="195"/>
        <end position="216"/>
    </location>
</feature>
<keyword evidence="13 19" id="KW-1133">Transmembrane helix</keyword>
<reference evidence="20 21" key="1">
    <citation type="journal article" date="2014" name="Genome Announc.">
        <title>Draft Genome Sequence of Moraxella bovoculi Strain 237T (ATCC BAA-1259T) Isolated from a Calf with Infectious Bovine Keratoconjunctivitis.</title>
        <authorList>
            <person name="Calcutt M.J."/>
            <person name="Foecking M.F."/>
            <person name="Martin N.T."/>
            <person name="Mhlanga-Mutangadura T."/>
            <person name="Reilly T.J."/>
        </authorList>
    </citation>
    <scope>NUCLEOTIDE SEQUENCE [LARGE SCALE GENOMIC DNA]</scope>
    <source>
        <strain evidence="20 21">237</strain>
    </source>
</reference>
<comment type="pathway">
    <text evidence="3 18">Phospholipid metabolism; CDP-diacylglycerol biosynthesis; CDP-diacylglycerol from sn-glycerol 3-phosphate: step 3/3.</text>
</comment>
<feature type="transmembrane region" description="Helical" evidence="19">
    <location>
        <begin position="170"/>
        <end position="189"/>
    </location>
</feature>
<feature type="transmembrane region" description="Helical" evidence="19">
    <location>
        <begin position="106"/>
        <end position="125"/>
    </location>
</feature>
<sequence>MWQRIKTAIVLVLIVGFALFASSKPIFVIPLLSFGVLIAAHEWTKLMPKWKQPMLFVLIALIVTMVSIFVPQTWAFWWGASLIIWTMALLWVKQYPNKEKWYGRRLVYMGGVILTAAITAMYGLWQMSPWWLMYVFLLVWCADSGAYFVGRKFGKRKLAPNVSPNKSVEGLIGGLVTSGVVAAIVGQYLQLSGGALAWFLALSAVTVAASVLGDLFESMLKRRAGIKDSGNILPGHGGVLDRIDSLLSATPVFALSFWSLLEMGVFTEVWIRMHMASLSQIL</sequence>
<evidence type="ECO:0000256" key="1">
    <source>
        <dbReference type="ARBA" id="ARBA00001698"/>
    </source>
</evidence>